<gene>
    <name evidence="2" type="ORF">C1SCF055_LOCUS34101</name>
</gene>
<dbReference type="EMBL" id="CAMXCT030004354">
    <property type="protein sequence ID" value="CAL4795994.1"/>
    <property type="molecule type" value="Genomic_DNA"/>
</dbReference>
<name>A0A9P1GFG0_9DINO</name>
<reference evidence="3 4" key="2">
    <citation type="submission" date="2024-05" db="EMBL/GenBank/DDBJ databases">
        <authorList>
            <person name="Chen Y."/>
            <person name="Shah S."/>
            <person name="Dougan E. K."/>
            <person name="Thang M."/>
            <person name="Chan C."/>
        </authorList>
    </citation>
    <scope>NUCLEOTIDE SEQUENCE [LARGE SCALE GENOMIC DNA]</scope>
</reference>
<accession>A0A9P1GFG0</accession>
<keyword evidence="4" id="KW-1185">Reference proteome</keyword>
<dbReference type="OrthoDB" id="410329at2759"/>
<reference evidence="2" key="1">
    <citation type="submission" date="2022-10" db="EMBL/GenBank/DDBJ databases">
        <authorList>
            <person name="Chen Y."/>
            <person name="Dougan E. K."/>
            <person name="Chan C."/>
            <person name="Rhodes N."/>
            <person name="Thang M."/>
        </authorList>
    </citation>
    <scope>NUCLEOTIDE SEQUENCE</scope>
</reference>
<evidence type="ECO:0000256" key="1">
    <source>
        <dbReference type="SAM" id="MobiDB-lite"/>
    </source>
</evidence>
<evidence type="ECO:0000313" key="2">
    <source>
        <dbReference type="EMBL" id="CAI4008682.1"/>
    </source>
</evidence>
<organism evidence="2">
    <name type="scientific">Cladocopium goreaui</name>
    <dbReference type="NCBI Taxonomy" id="2562237"/>
    <lineage>
        <taxon>Eukaryota</taxon>
        <taxon>Sar</taxon>
        <taxon>Alveolata</taxon>
        <taxon>Dinophyceae</taxon>
        <taxon>Suessiales</taxon>
        <taxon>Symbiodiniaceae</taxon>
        <taxon>Cladocopium</taxon>
    </lineage>
</organism>
<feature type="compositionally biased region" description="Low complexity" evidence="1">
    <location>
        <begin position="261"/>
        <end position="271"/>
    </location>
</feature>
<sequence>MRLPELDEIIDDPVLTGRVRRLDAARDTVKQSRPLLLSEVKFIEEFLVSDLNIFDRYIAGCILFAIYSRSRWSDLAFLSDLTLDTTETELGLVGFVEGSTRFQKTSTTALKRAMQMPLVAPIRGVTERLWAVEWFDILKQVQFNLTAKPIGAVCRPPTNGMLGTRHLSSEEMGDFLNHVLGLTGERVVTSHCMKTTTLTWCAKYGLEEPARTLLGHHELQSHEADHVLGVVDLTESSWSLVGSPVSEQDARQESPARASSDDSSSSSTSSSAQEEPLQQKYALYGEVKDCNEPVYQHKQSRVLHRPNKVAGSLACGRRSFCEALVRGVAEHLQQLHGQTDNCNTVSLDLLKANATQGLVANKLDNDGGGVWTCNRCSTVVHVKCDSTVKADEIIFGLYWSPERFLAQVAMAGHPQHLVLGMSEAVQTAVDANVQLSYHDIVIHRCRWFGKYLPLAKSLRDEENEVLSAMPTPMRAIMSTKRIALLEKILRDESYPDMGLVDDLKRGFDLVGELPESGGVLPQKFVPATMAVAELSSNAARARFALKGSNASSGDPDLDTKLYQKTLDEVDKGWLRGPLEWSDLESNAVVSKRFGLQQGEKLRPIDDYSMSSVNATVTAKDQATADNVDVICAMLLQLMAGLRERGKSTVLRARGYDPPLVSACGITFEHS</sequence>
<comment type="caution">
    <text evidence="2">The sequence shown here is derived from an EMBL/GenBank/DDBJ whole genome shotgun (WGS) entry which is preliminary data.</text>
</comment>
<dbReference type="EMBL" id="CAMXCT020004354">
    <property type="protein sequence ID" value="CAL1162057.1"/>
    <property type="molecule type" value="Genomic_DNA"/>
</dbReference>
<feature type="region of interest" description="Disordered" evidence="1">
    <location>
        <begin position="242"/>
        <end position="276"/>
    </location>
</feature>
<dbReference type="Proteomes" id="UP001152797">
    <property type="component" value="Unassembled WGS sequence"/>
</dbReference>
<evidence type="ECO:0000313" key="4">
    <source>
        <dbReference type="Proteomes" id="UP001152797"/>
    </source>
</evidence>
<dbReference type="EMBL" id="CAMXCT010004354">
    <property type="protein sequence ID" value="CAI4008682.1"/>
    <property type="molecule type" value="Genomic_DNA"/>
</dbReference>
<evidence type="ECO:0000313" key="3">
    <source>
        <dbReference type="EMBL" id="CAL4795994.1"/>
    </source>
</evidence>
<protein>
    <submittedName>
        <fullName evidence="2">Uncharacterized protein</fullName>
    </submittedName>
</protein>
<proteinExistence type="predicted"/>
<dbReference type="AlphaFoldDB" id="A0A9P1GFG0"/>